<dbReference type="EMBL" id="MH834610">
    <property type="protein sequence ID" value="AYN57775.1"/>
    <property type="molecule type" value="Genomic_DNA"/>
</dbReference>
<dbReference type="RefSeq" id="YP_009815398.1">
    <property type="nucleotide sequence ID" value="NC_048093.1"/>
</dbReference>
<name>A0A3G2KFR2_9CAUD</name>
<proteinExistence type="predicted"/>
<protein>
    <submittedName>
        <fullName evidence="1">RNA binding protein</fullName>
    </submittedName>
</protein>
<gene>
    <name evidence="1" type="primary">55</name>
    <name evidence="1" type="ORF">PBI_DRMANHATTAN_55</name>
</gene>
<evidence type="ECO:0000313" key="2">
    <source>
        <dbReference type="Proteomes" id="UP000266996"/>
    </source>
</evidence>
<accession>A0A3G2KFR2</accession>
<dbReference type="KEGG" id="vg:55006622"/>
<reference evidence="2" key="1">
    <citation type="submission" date="2018-09" db="EMBL/GenBank/DDBJ databases">
        <authorList>
            <person name="Rimple P.A."/>
            <person name="Stoner T.H."/>
            <person name="Garlena R.A."/>
            <person name="Russell D.A."/>
            <person name="Pope W.H."/>
            <person name="Jacobs-Sera D."/>
            <person name="Hatfull G.F."/>
        </authorList>
    </citation>
    <scope>NUCLEOTIDE SEQUENCE [LARGE SCALE GENOMIC DNA]</scope>
</reference>
<dbReference type="Proteomes" id="UP000266996">
    <property type="component" value="Segment"/>
</dbReference>
<evidence type="ECO:0000313" key="1">
    <source>
        <dbReference type="EMBL" id="AYN57775.1"/>
    </source>
</evidence>
<keyword evidence="2" id="KW-1185">Reference proteome</keyword>
<organism evidence="1 2">
    <name type="scientific">Arthrobacter phage DrManhattan</name>
    <dbReference type="NCBI Taxonomy" id="2419955"/>
    <lineage>
        <taxon>Viruses</taxon>
        <taxon>Duplodnaviria</taxon>
        <taxon>Heunggongvirae</taxon>
        <taxon>Uroviricota</taxon>
        <taxon>Caudoviricetes</taxon>
        <taxon>Casidaviridae</taxon>
        <taxon>Manhattanvirus</taxon>
        <taxon>Manhattanvirus drmanhattan</taxon>
    </lineage>
</organism>
<sequence length="63" mass="6590">MTPEARLTAARNAGKPVTVVLDDGRVLSGVPLHTLTAQFKIQSPGASRPVYFLSADVISVTPA</sequence>
<dbReference type="GeneID" id="55006622"/>